<accession>A0A2B4S502</accession>
<evidence type="ECO:0000256" key="2">
    <source>
        <dbReference type="SAM" id="Phobius"/>
    </source>
</evidence>
<feature type="region of interest" description="Disordered" evidence="1">
    <location>
        <begin position="182"/>
        <end position="231"/>
    </location>
</feature>
<dbReference type="EMBL" id="LSMT01000202">
    <property type="protein sequence ID" value="PFX23602.1"/>
    <property type="molecule type" value="Genomic_DNA"/>
</dbReference>
<feature type="compositionally biased region" description="Polar residues" evidence="1">
    <location>
        <begin position="210"/>
        <end position="226"/>
    </location>
</feature>
<protein>
    <submittedName>
        <fullName evidence="3">Uncharacterized protein</fullName>
    </submittedName>
</protein>
<feature type="compositionally biased region" description="Basic and acidic residues" evidence="1">
    <location>
        <begin position="189"/>
        <end position="199"/>
    </location>
</feature>
<proteinExistence type="predicted"/>
<keyword evidence="2" id="KW-0812">Transmembrane</keyword>
<organism evidence="3 4">
    <name type="scientific">Stylophora pistillata</name>
    <name type="common">Smooth cauliflower coral</name>
    <dbReference type="NCBI Taxonomy" id="50429"/>
    <lineage>
        <taxon>Eukaryota</taxon>
        <taxon>Metazoa</taxon>
        <taxon>Cnidaria</taxon>
        <taxon>Anthozoa</taxon>
        <taxon>Hexacorallia</taxon>
        <taxon>Scleractinia</taxon>
        <taxon>Astrocoeniina</taxon>
        <taxon>Pocilloporidae</taxon>
        <taxon>Stylophora</taxon>
    </lineage>
</organism>
<keyword evidence="2" id="KW-1133">Transmembrane helix</keyword>
<sequence length="525" mass="59569">MSSDLEGCFLEAVLNGDQENAPSDVYEPLLPDYFAISQQELPDIQVKLSDLKDIYDKVQKKVAHTSEQRIEKGWVNGVAWSTGQIKSITVIVQRTPEAAARVNDTVGPVELKVIYKEYGIHSVNFSFDLDSAYKNSNGDLVYELARVEMDLRNVWQLIVTVHLIDGSQRNFTWKGFRIRTKPKPSKCTADGRRDVENTNKRKRLEPDQFLSGSAASPSTDSLNSDADSFPGKLTAQMDKNILTDYLEAQRARINDLRVAKWTTEGADIAYHLNLTESSKRRPDLEEGDVIAFLTNPNAGNTEIEKLSQENSSRAVLAGVISRSAYIYAHAPRYGSEKVLGIQSGQINAAIEDLQEKMQRKFEDVVVKDRSKWLRGLRWKIFILLIIFGLLSGLLYELIAPGTWFQYQMCKRGCIKGHTATFKFTTHDYQYIKVNGLELTWEKLKKKKELDLGDCQPFNATAGYRYYLNLDRCAYGERIVLDHKPQIRGPTVFAINSTCSGVYYVNKDKWQGYTSAEHIEREPPCT</sequence>
<reference evidence="4" key="1">
    <citation type="journal article" date="2017" name="bioRxiv">
        <title>Comparative analysis of the genomes of Stylophora pistillata and Acropora digitifera provides evidence for extensive differences between species of corals.</title>
        <authorList>
            <person name="Voolstra C.R."/>
            <person name="Li Y."/>
            <person name="Liew Y.J."/>
            <person name="Baumgarten S."/>
            <person name="Zoccola D."/>
            <person name="Flot J.-F."/>
            <person name="Tambutte S."/>
            <person name="Allemand D."/>
            <person name="Aranda M."/>
        </authorList>
    </citation>
    <scope>NUCLEOTIDE SEQUENCE [LARGE SCALE GENOMIC DNA]</scope>
</reference>
<name>A0A2B4S502_STYPI</name>
<feature type="transmembrane region" description="Helical" evidence="2">
    <location>
        <begin position="380"/>
        <end position="404"/>
    </location>
</feature>
<dbReference type="AlphaFoldDB" id="A0A2B4S502"/>
<dbReference type="OrthoDB" id="5959030at2759"/>
<keyword evidence="4" id="KW-1185">Reference proteome</keyword>
<evidence type="ECO:0000313" key="3">
    <source>
        <dbReference type="EMBL" id="PFX23602.1"/>
    </source>
</evidence>
<evidence type="ECO:0000313" key="4">
    <source>
        <dbReference type="Proteomes" id="UP000225706"/>
    </source>
</evidence>
<evidence type="ECO:0000256" key="1">
    <source>
        <dbReference type="SAM" id="MobiDB-lite"/>
    </source>
</evidence>
<comment type="caution">
    <text evidence="3">The sequence shown here is derived from an EMBL/GenBank/DDBJ whole genome shotgun (WGS) entry which is preliminary data.</text>
</comment>
<dbReference type="Proteomes" id="UP000225706">
    <property type="component" value="Unassembled WGS sequence"/>
</dbReference>
<keyword evidence="2" id="KW-0472">Membrane</keyword>
<gene>
    <name evidence="3" type="ORF">AWC38_SpisGene11838</name>
</gene>